<reference evidence="2" key="1">
    <citation type="submission" date="2018-06" db="EMBL/GenBank/DDBJ databases">
        <authorList>
            <person name="Zhirakovskaya E."/>
        </authorList>
    </citation>
    <scope>NUCLEOTIDE SEQUENCE</scope>
</reference>
<dbReference type="NCBIfam" id="NF038123">
    <property type="entry name" value="NF038123_dom"/>
    <property type="match status" value="1"/>
</dbReference>
<dbReference type="EMBL" id="UOFR01000013">
    <property type="protein sequence ID" value="VAW91732.1"/>
    <property type="molecule type" value="Genomic_DNA"/>
</dbReference>
<protein>
    <recommendedName>
        <fullName evidence="1">Spondin domain-containing protein</fullName>
    </recommendedName>
</protein>
<sequence length="224" mass="23590">MNIMKRIVSSGLVLGATLLVGVASADDNRAFEVTVTNITKGEVFTPIMVAAHRHGVKLFEIGEPVDQDLEILAESGNTAPLSSSLLNSGLALDVVTADGPLLPGHSVTLQVSTNKRNAHISIASMLVPSNDAFFAINGIHGPRGKKSMTVYSPAYDAGSEVNDELCDNIPGPPFACTGEGFNTESGEGYVFIHPGIQGNGDLDSATYDWNNPVAKITIKRIKAN</sequence>
<name>A0A3B0ZWE4_9ZZZZ</name>
<organism evidence="2">
    <name type="scientific">hydrothermal vent metagenome</name>
    <dbReference type="NCBI Taxonomy" id="652676"/>
    <lineage>
        <taxon>unclassified sequences</taxon>
        <taxon>metagenomes</taxon>
        <taxon>ecological metagenomes</taxon>
    </lineage>
</organism>
<dbReference type="InterPro" id="IPR038678">
    <property type="entry name" value="Spondin_N_sf"/>
</dbReference>
<dbReference type="Pfam" id="PF06468">
    <property type="entry name" value="Spond_N"/>
    <property type="match status" value="1"/>
</dbReference>
<feature type="domain" description="Spondin" evidence="1">
    <location>
        <begin position="43"/>
        <end position="138"/>
    </location>
</feature>
<dbReference type="InterPro" id="IPR009465">
    <property type="entry name" value="Spondin_N"/>
</dbReference>
<accession>A0A3B0ZWE4</accession>
<evidence type="ECO:0000259" key="1">
    <source>
        <dbReference type="Pfam" id="PF06468"/>
    </source>
</evidence>
<dbReference type="AlphaFoldDB" id="A0A3B0ZWE4"/>
<proteinExistence type="predicted"/>
<gene>
    <name evidence="2" type="ORF">MNBD_GAMMA21-2772</name>
</gene>
<evidence type="ECO:0000313" key="2">
    <source>
        <dbReference type="EMBL" id="VAW91732.1"/>
    </source>
</evidence>
<dbReference type="Gene3D" id="2.60.40.2130">
    <property type="entry name" value="F-spondin domain"/>
    <property type="match status" value="1"/>
</dbReference>